<protein>
    <submittedName>
        <fullName evidence="1">Uncharacterized protein</fullName>
    </submittedName>
</protein>
<evidence type="ECO:0000313" key="2">
    <source>
        <dbReference type="Proteomes" id="UP000217446"/>
    </source>
</evidence>
<proteinExistence type="predicted"/>
<reference evidence="2" key="1">
    <citation type="submission" date="2017-05" db="EMBL/GenBank/DDBJ databases">
        <title>Streptomyces olivochromogenes NBRC 3561 whole genome shotgun sequence.</title>
        <authorList>
            <person name="Dohra H."/>
            <person name="Kodani S."/>
        </authorList>
    </citation>
    <scope>NUCLEOTIDE SEQUENCE [LARGE SCALE GENOMIC DNA]</scope>
    <source>
        <strain evidence="2">NBRC 3561</strain>
    </source>
</reference>
<comment type="caution">
    <text evidence="1">The sequence shown here is derived from an EMBL/GenBank/DDBJ whole genome shotgun (WGS) entry which is preliminary data.</text>
</comment>
<sequence>MKSPVIAWNDRSVTCDVCGHEVRRIQVSEPLTEWDLRVKERWFCPWCYAWTELGHQLQEVSRPQYQPVDLRWERAQSPELPGDVSHAYDEAHAYEDFGMTLCGIGSDSLVPSPYGMWTPEGQDVCQSCKEAAAAIDQRWPLEMRGAGKRIHPRPPADSGRPPF</sequence>
<evidence type="ECO:0000313" key="1">
    <source>
        <dbReference type="EMBL" id="GAX53926.1"/>
    </source>
</evidence>
<gene>
    <name evidence="1" type="ORF">SO3561_05457</name>
</gene>
<dbReference type="EMBL" id="BDQI01000012">
    <property type="protein sequence ID" value="GAX53926.1"/>
    <property type="molecule type" value="Genomic_DNA"/>
</dbReference>
<name>A0A250VIL5_STROL</name>
<dbReference type="Proteomes" id="UP000217446">
    <property type="component" value="Unassembled WGS sequence"/>
</dbReference>
<dbReference type="AlphaFoldDB" id="A0A250VIL5"/>
<keyword evidence="2" id="KW-1185">Reference proteome</keyword>
<organism evidence="1 2">
    <name type="scientific">Streptomyces olivochromogenes</name>
    <dbReference type="NCBI Taxonomy" id="1963"/>
    <lineage>
        <taxon>Bacteria</taxon>
        <taxon>Bacillati</taxon>
        <taxon>Actinomycetota</taxon>
        <taxon>Actinomycetes</taxon>
        <taxon>Kitasatosporales</taxon>
        <taxon>Streptomycetaceae</taxon>
        <taxon>Streptomyces</taxon>
    </lineage>
</organism>
<accession>A0A250VIL5</accession>